<dbReference type="InterPro" id="IPR051916">
    <property type="entry name" value="GPI-anchor_lipid_remodeler"/>
</dbReference>
<name>A0ABP7E8I0_9SPHN</name>
<dbReference type="Proteomes" id="UP001500523">
    <property type="component" value="Unassembled WGS sequence"/>
</dbReference>
<evidence type="ECO:0000313" key="2">
    <source>
        <dbReference type="EMBL" id="GAA3714895.1"/>
    </source>
</evidence>
<dbReference type="RefSeq" id="WP_344693687.1">
    <property type="nucleotide sequence ID" value="NZ_BAABBF010000005.1"/>
</dbReference>
<reference evidence="3" key="1">
    <citation type="journal article" date="2019" name="Int. J. Syst. Evol. Microbiol.">
        <title>The Global Catalogue of Microorganisms (GCM) 10K type strain sequencing project: providing services to taxonomists for standard genome sequencing and annotation.</title>
        <authorList>
            <consortium name="The Broad Institute Genomics Platform"/>
            <consortium name="The Broad Institute Genome Sequencing Center for Infectious Disease"/>
            <person name="Wu L."/>
            <person name="Ma J."/>
        </authorList>
    </citation>
    <scope>NUCLEOTIDE SEQUENCE [LARGE SCALE GENOMIC DNA]</scope>
    <source>
        <strain evidence="3">JCM 17498</strain>
    </source>
</reference>
<keyword evidence="2" id="KW-0540">Nuclease</keyword>
<dbReference type="Pfam" id="PF03372">
    <property type="entry name" value="Exo_endo_phos"/>
    <property type="match status" value="1"/>
</dbReference>
<organism evidence="2 3">
    <name type="scientific">Sphingomonas cynarae</name>
    <dbReference type="NCBI Taxonomy" id="930197"/>
    <lineage>
        <taxon>Bacteria</taxon>
        <taxon>Pseudomonadati</taxon>
        <taxon>Pseudomonadota</taxon>
        <taxon>Alphaproteobacteria</taxon>
        <taxon>Sphingomonadales</taxon>
        <taxon>Sphingomonadaceae</taxon>
        <taxon>Sphingomonas</taxon>
    </lineage>
</organism>
<keyword evidence="2" id="KW-0255">Endonuclease</keyword>
<keyword evidence="2" id="KW-0378">Hydrolase</keyword>
<accession>A0ABP7E8I0</accession>
<dbReference type="Gene3D" id="3.60.10.10">
    <property type="entry name" value="Endonuclease/exonuclease/phosphatase"/>
    <property type="match status" value="1"/>
</dbReference>
<dbReference type="PANTHER" id="PTHR14859:SF15">
    <property type="entry name" value="ENDONUCLEASE_EXONUCLEASE_PHOSPHATASE DOMAIN-CONTAINING PROTEIN"/>
    <property type="match status" value="1"/>
</dbReference>
<protein>
    <submittedName>
        <fullName evidence="2">Endonuclease/exonuclease/phosphatase family protein</fullName>
    </submittedName>
</protein>
<evidence type="ECO:0000313" key="3">
    <source>
        <dbReference type="Proteomes" id="UP001500523"/>
    </source>
</evidence>
<dbReference type="InterPro" id="IPR005135">
    <property type="entry name" value="Endo/exonuclease/phosphatase"/>
</dbReference>
<dbReference type="PANTHER" id="PTHR14859">
    <property type="entry name" value="CALCOFLUOR WHITE HYPERSENSITIVE PROTEIN PRECURSOR"/>
    <property type="match status" value="1"/>
</dbReference>
<evidence type="ECO:0000259" key="1">
    <source>
        <dbReference type="Pfam" id="PF03372"/>
    </source>
</evidence>
<keyword evidence="3" id="KW-1185">Reference proteome</keyword>
<dbReference type="GO" id="GO:0004519">
    <property type="term" value="F:endonuclease activity"/>
    <property type="evidence" value="ECO:0007669"/>
    <property type="project" value="UniProtKB-KW"/>
</dbReference>
<gene>
    <name evidence="2" type="ORF">GCM10022268_24480</name>
</gene>
<dbReference type="InterPro" id="IPR036691">
    <property type="entry name" value="Endo/exonu/phosph_ase_sf"/>
</dbReference>
<dbReference type="EMBL" id="BAABBF010000005">
    <property type="protein sequence ID" value="GAA3714895.1"/>
    <property type="molecule type" value="Genomic_DNA"/>
</dbReference>
<comment type="caution">
    <text evidence="2">The sequence shown here is derived from an EMBL/GenBank/DDBJ whole genome shotgun (WGS) entry which is preliminary data.</text>
</comment>
<proteinExistence type="predicted"/>
<dbReference type="SUPFAM" id="SSF56219">
    <property type="entry name" value="DNase I-like"/>
    <property type="match status" value="1"/>
</dbReference>
<feature type="domain" description="Endonuclease/exonuclease/phosphatase" evidence="1">
    <location>
        <begin position="5"/>
        <end position="224"/>
    </location>
</feature>
<sequence>MIKVASYNMHKGVGADRRCSPERIVDVLREIDADIIALQEADRRFGTRERVIPLHLLEEQSDWKPVAVGRRTGSMGWHGNAILVRKSAEVMECDAIHLPALEPRGAVTADIRLSGSTIRVVGMHLDLSGLWRRRQAAAILAHLAHLAHRNTPSPTVLMGDLNEWTAAAGCLRDFGRDFRFAATGPSFHARRPIGRLDRIMASTDLTIVDCGVHASPAARKASDHLPIWAILEPAR</sequence>